<name>A0A0C3GYL3_OIDMZ</name>
<dbReference type="InParanoid" id="A0A0C3GYL3"/>
<reference evidence="2" key="2">
    <citation type="submission" date="2015-01" db="EMBL/GenBank/DDBJ databases">
        <title>Evolutionary Origins and Diversification of the Mycorrhizal Mutualists.</title>
        <authorList>
            <consortium name="DOE Joint Genome Institute"/>
            <consortium name="Mycorrhizal Genomics Consortium"/>
            <person name="Kohler A."/>
            <person name="Kuo A."/>
            <person name="Nagy L.G."/>
            <person name="Floudas D."/>
            <person name="Copeland A."/>
            <person name="Barry K.W."/>
            <person name="Cichocki N."/>
            <person name="Veneault-Fourrey C."/>
            <person name="LaButti K."/>
            <person name="Lindquist E.A."/>
            <person name="Lipzen A."/>
            <person name="Lundell T."/>
            <person name="Morin E."/>
            <person name="Murat C."/>
            <person name="Riley R."/>
            <person name="Ohm R."/>
            <person name="Sun H."/>
            <person name="Tunlid A."/>
            <person name="Henrissat B."/>
            <person name="Grigoriev I.V."/>
            <person name="Hibbett D.S."/>
            <person name="Martin F."/>
        </authorList>
    </citation>
    <scope>NUCLEOTIDE SEQUENCE [LARGE SCALE GENOMIC DNA]</scope>
    <source>
        <strain evidence="2">Zn</strain>
    </source>
</reference>
<proteinExistence type="predicted"/>
<organism evidence="1 2">
    <name type="scientific">Oidiodendron maius (strain Zn)</name>
    <dbReference type="NCBI Taxonomy" id="913774"/>
    <lineage>
        <taxon>Eukaryota</taxon>
        <taxon>Fungi</taxon>
        <taxon>Dikarya</taxon>
        <taxon>Ascomycota</taxon>
        <taxon>Pezizomycotina</taxon>
        <taxon>Leotiomycetes</taxon>
        <taxon>Leotiomycetes incertae sedis</taxon>
        <taxon>Myxotrichaceae</taxon>
        <taxon>Oidiodendron</taxon>
    </lineage>
</organism>
<dbReference type="HOGENOM" id="CLU_2868242_0_0_1"/>
<accession>A0A0C3GYL3</accession>
<reference evidence="1 2" key="1">
    <citation type="submission" date="2014-04" db="EMBL/GenBank/DDBJ databases">
        <authorList>
            <consortium name="DOE Joint Genome Institute"/>
            <person name="Kuo A."/>
            <person name="Martino E."/>
            <person name="Perotto S."/>
            <person name="Kohler A."/>
            <person name="Nagy L.G."/>
            <person name="Floudas D."/>
            <person name="Copeland A."/>
            <person name="Barry K.W."/>
            <person name="Cichocki N."/>
            <person name="Veneault-Fourrey C."/>
            <person name="LaButti K."/>
            <person name="Lindquist E.A."/>
            <person name="Lipzen A."/>
            <person name="Lundell T."/>
            <person name="Morin E."/>
            <person name="Murat C."/>
            <person name="Sun H."/>
            <person name="Tunlid A."/>
            <person name="Henrissat B."/>
            <person name="Grigoriev I.V."/>
            <person name="Hibbett D.S."/>
            <person name="Martin F."/>
            <person name="Nordberg H.P."/>
            <person name="Cantor M.N."/>
            <person name="Hua S.X."/>
        </authorList>
    </citation>
    <scope>NUCLEOTIDE SEQUENCE [LARGE SCALE GENOMIC DNA]</scope>
    <source>
        <strain evidence="1 2">Zn</strain>
    </source>
</reference>
<gene>
    <name evidence="1" type="ORF">OIDMADRAFT_21129</name>
</gene>
<protein>
    <submittedName>
        <fullName evidence="1">Uncharacterized protein</fullName>
    </submittedName>
</protein>
<keyword evidence="2" id="KW-1185">Reference proteome</keyword>
<sequence length="64" mass="7000">MSLILTSFTSSLSTLLPAPRFPRLFSPVKVLTSKRLAVSQIPMVGNTQNSRYGCHRLGRAVLAL</sequence>
<dbReference type="AlphaFoldDB" id="A0A0C3GYL3"/>
<dbReference type="Proteomes" id="UP000054321">
    <property type="component" value="Unassembled WGS sequence"/>
</dbReference>
<evidence type="ECO:0000313" key="2">
    <source>
        <dbReference type="Proteomes" id="UP000054321"/>
    </source>
</evidence>
<evidence type="ECO:0000313" key="1">
    <source>
        <dbReference type="EMBL" id="KIM95361.1"/>
    </source>
</evidence>
<dbReference type="EMBL" id="KN832887">
    <property type="protein sequence ID" value="KIM95361.1"/>
    <property type="molecule type" value="Genomic_DNA"/>
</dbReference>